<dbReference type="Proteomes" id="UP000298058">
    <property type="component" value="Unassembled WGS sequence"/>
</dbReference>
<dbReference type="AlphaFoldDB" id="A0A4R9M0T9"/>
<dbReference type="PANTHER" id="PTHR39639">
    <property type="entry name" value="CHROMOSOME 16, WHOLE GENOME SHOTGUN SEQUENCE"/>
    <property type="match status" value="1"/>
</dbReference>
<feature type="domain" description="GmrSD restriction endonucleases N-terminal" evidence="1">
    <location>
        <begin position="36"/>
        <end position="198"/>
    </location>
</feature>
<dbReference type="Pfam" id="PF03235">
    <property type="entry name" value="GmrSD_N"/>
    <property type="match status" value="1"/>
</dbReference>
<dbReference type="EMBL" id="RQHW01000043">
    <property type="protein sequence ID" value="TGN18849.1"/>
    <property type="molecule type" value="Genomic_DNA"/>
</dbReference>
<dbReference type="PANTHER" id="PTHR39639:SF1">
    <property type="entry name" value="DUF262 DOMAIN-CONTAINING PROTEIN"/>
    <property type="match status" value="1"/>
</dbReference>
<evidence type="ECO:0000313" key="2">
    <source>
        <dbReference type="EMBL" id="TGN18849.1"/>
    </source>
</evidence>
<keyword evidence="3" id="KW-1185">Reference proteome</keyword>
<organism evidence="2 3">
    <name type="scientific">Leptospira idonii</name>
    <dbReference type="NCBI Taxonomy" id="1193500"/>
    <lineage>
        <taxon>Bacteria</taxon>
        <taxon>Pseudomonadati</taxon>
        <taxon>Spirochaetota</taxon>
        <taxon>Spirochaetia</taxon>
        <taxon>Leptospirales</taxon>
        <taxon>Leptospiraceae</taxon>
        <taxon>Leptospira</taxon>
    </lineage>
</organism>
<name>A0A4R9M0T9_9LEPT</name>
<sequence length="362" mass="42232">MDKEDKSIEAIQSELEDTDSVPIHFEVLTYPADFTLENLVSKYQKNQIKIPGFQRKYVWDIKQASKLIESFLLGLPVPSIFLYNDLDDNNVLNVIDGQQRLMSVLYYFNGYFGDEEKGKKTVFKLKGINSKSPYFDKSYDDLKKNDLASFNRLNDSVLRAFVIKQINPQDNTSIYHIFERLNTGGVKLEGQEIRNCVYHGNFNELLNELNKTPIWRELFGQKKFNQRLRDVELILRFFALSDRLNKYEYPMKDFLSNYMKDNQNVKEDSLNKYKISFNNVSNLILSNLGKKPFHIKSGLNAAVFDSVFVAFAKNPNSIPEDIKNRYADLKNNEEYMKYISSGTTNVDTIKKRVQIAERILFK</sequence>
<evidence type="ECO:0000313" key="3">
    <source>
        <dbReference type="Proteomes" id="UP000298058"/>
    </source>
</evidence>
<dbReference type="OrthoDB" id="9770340at2"/>
<proteinExistence type="predicted"/>
<dbReference type="RefSeq" id="WP_135760783.1">
    <property type="nucleotide sequence ID" value="NZ_RQHW01000043.1"/>
</dbReference>
<gene>
    <name evidence="2" type="ORF">EHS15_11790</name>
</gene>
<reference evidence="2" key="1">
    <citation type="journal article" date="2019" name="PLoS Negl. Trop. Dis.">
        <title>Revisiting the worldwide diversity of Leptospira species in the environment.</title>
        <authorList>
            <person name="Vincent A.T."/>
            <person name="Schiettekatte O."/>
            <person name="Bourhy P."/>
            <person name="Veyrier F.J."/>
            <person name="Picardeau M."/>
        </authorList>
    </citation>
    <scope>NUCLEOTIDE SEQUENCE [LARGE SCALE GENOMIC DNA]</scope>
    <source>
        <strain evidence="2">201300427</strain>
    </source>
</reference>
<dbReference type="InterPro" id="IPR004919">
    <property type="entry name" value="GmrSD_N"/>
</dbReference>
<protein>
    <submittedName>
        <fullName evidence="2">DUF262 domain-containing protein</fullName>
    </submittedName>
</protein>
<comment type="caution">
    <text evidence="2">The sequence shown here is derived from an EMBL/GenBank/DDBJ whole genome shotgun (WGS) entry which is preliminary data.</text>
</comment>
<accession>A0A4R9M0T9</accession>
<evidence type="ECO:0000259" key="1">
    <source>
        <dbReference type="Pfam" id="PF03235"/>
    </source>
</evidence>